<dbReference type="Gene3D" id="3.80.10.10">
    <property type="entry name" value="Ribonuclease Inhibitor"/>
    <property type="match status" value="1"/>
</dbReference>
<evidence type="ECO:0000256" key="22">
    <source>
        <dbReference type="ARBA" id="ARBA00033317"/>
    </source>
</evidence>
<dbReference type="GO" id="GO:0006260">
    <property type="term" value="P:DNA replication"/>
    <property type="evidence" value="ECO:0007669"/>
    <property type="project" value="EnsemblFungi"/>
</dbReference>
<dbReference type="GO" id="GO:0046872">
    <property type="term" value="F:metal ion binding"/>
    <property type="evidence" value="ECO:0007669"/>
    <property type="project" value="UniProtKB-KW"/>
</dbReference>
<feature type="region of interest" description="Disordered" evidence="23">
    <location>
        <begin position="45"/>
        <end position="124"/>
    </location>
</feature>
<dbReference type="GO" id="GO:0032968">
    <property type="term" value="P:positive regulation of transcription elongation by RNA polymerase II"/>
    <property type="evidence" value="ECO:0007669"/>
    <property type="project" value="EnsemblFungi"/>
</dbReference>
<protein>
    <recommendedName>
        <fullName evidence="19">CCR4-Not complex 3'-5'-exoribonuclease subunit Ccr4</fullName>
        <ecNumber evidence="6">3.1.13.4</ecNumber>
    </recommendedName>
    <alternativeName>
        <fullName evidence="20">Carbon catabolite repressor protein 4</fullName>
    </alternativeName>
    <alternativeName>
        <fullName evidence="21">Cytoplasmic deadenylase</fullName>
    </alternativeName>
    <alternativeName>
        <fullName evidence="22">Glucose-repressible alcohol dehydrogenase transcriptional effector</fullName>
    </alternativeName>
</protein>
<keyword evidence="8" id="KW-0433">Leucine-rich repeat</keyword>
<feature type="compositionally biased region" description="Polar residues" evidence="23">
    <location>
        <begin position="45"/>
        <end position="64"/>
    </location>
</feature>
<dbReference type="AlphaFoldDB" id="A0A1U7LQM4"/>
<sequence length="661" mass="74500">MASKFMQHTGESPHIATNGHPLHPHHHYNTSTNLLSNSIFNTFSPTPSPLTAPQNPSINASPHWQDQQQHAQASRQTSGTHHHARAAAQQPVRSTTVPTFDPANSKTTNNIAQRKEGPPVEEVADNAENQPWTVLDMGGVGFSSLSTELFRYDHLTVLYLCHNKLRYLPPAIASLRRLRELDLSGNQLADLPGELGRLTNLKSLLLFDNELACLPFELGSLYQLEFLGLEGNPLDPVIKDWLIKDGTKGVIHGLRDFRPDPPITTPPPPRDWMQITDSKKSADGSVSDQFSVLCYNILCERYATAAMYGYTPKWALAWEYRQENILRELKEYDTDVICLQEVDEGSYGKLFLPALKDLGYVGVYYQKGRAKLQDAVARKAVDGCATFYKTTRFTLLDKALLDFTELAMANEDLKKNEDFFNRMMPRDNVAVLLLLENQQTGARLIAGNAHVHWDPQFKDVKLLQVALLMEQLRKFADNTLNTKYFKQPGSQPKSNLPPSPPMYREGTDIPVIICGDFNSIPESGVYEYLARGNITRDHDDFMNKAYGLYTAHGMTHPFKLKSAYSNVGELSFTNYTPNFSGVIDYIWYSTNSLQVSGLVGEVNKEYLEKVVGFPNAHFPSDHISLVAQFKTKYRDDNRSSPNLPSRNLKTESSRHDLWSQN</sequence>
<dbReference type="PANTHER" id="PTHR12121:SF100">
    <property type="entry name" value="POLY(A)-SPECIFIC RIBONUCLEASE"/>
    <property type="match status" value="1"/>
</dbReference>
<keyword evidence="12" id="KW-0378">Hydrolase</keyword>
<evidence type="ECO:0000256" key="16">
    <source>
        <dbReference type="ARBA" id="ARBA00023015"/>
    </source>
</evidence>
<dbReference type="GO" id="GO:0004535">
    <property type="term" value="F:poly(A)-specific ribonuclease activity"/>
    <property type="evidence" value="ECO:0007669"/>
    <property type="project" value="UniProtKB-EC"/>
</dbReference>
<evidence type="ECO:0000256" key="15">
    <source>
        <dbReference type="ARBA" id="ARBA00022884"/>
    </source>
</evidence>
<dbReference type="InterPro" id="IPR003591">
    <property type="entry name" value="Leu-rich_rpt_typical-subtyp"/>
</dbReference>
<dbReference type="Gene3D" id="3.60.10.10">
    <property type="entry name" value="Endonuclease/exonuclease/phosphatase"/>
    <property type="match status" value="1"/>
</dbReference>
<evidence type="ECO:0000256" key="4">
    <source>
        <dbReference type="ARBA" id="ARBA00004496"/>
    </source>
</evidence>
<evidence type="ECO:0000256" key="6">
    <source>
        <dbReference type="ARBA" id="ARBA00012161"/>
    </source>
</evidence>
<evidence type="ECO:0000256" key="20">
    <source>
        <dbReference type="ARBA" id="ARBA00030493"/>
    </source>
</evidence>
<dbReference type="GO" id="GO:0016593">
    <property type="term" value="C:Cdc73/Paf1 complex"/>
    <property type="evidence" value="ECO:0007669"/>
    <property type="project" value="EnsemblFungi"/>
</dbReference>
<dbReference type="Pfam" id="PF13855">
    <property type="entry name" value="LRR_8"/>
    <property type="match status" value="1"/>
</dbReference>
<feature type="domain" description="Endonuclease/exonuclease/phosphatase" evidence="24">
    <location>
        <begin position="295"/>
        <end position="409"/>
    </location>
</feature>
<evidence type="ECO:0000256" key="5">
    <source>
        <dbReference type="ARBA" id="ARBA00010774"/>
    </source>
</evidence>
<keyword evidence="17" id="KW-0804">Transcription</keyword>
<keyword evidence="7" id="KW-0963">Cytoplasm</keyword>
<gene>
    <name evidence="25" type="ORF">NEOLI_002630</name>
</gene>
<evidence type="ECO:0000256" key="13">
    <source>
        <dbReference type="ARBA" id="ARBA00022839"/>
    </source>
</evidence>
<evidence type="ECO:0000256" key="17">
    <source>
        <dbReference type="ARBA" id="ARBA00023163"/>
    </source>
</evidence>
<feature type="compositionally biased region" description="Low complexity" evidence="23">
    <location>
        <begin position="65"/>
        <end position="76"/>
    </location>
</feature>
<dbReference type="InterPro" id="IPR036691">
    <property type="entry name" value="Endo/exonu/phosph_ase_sf"/>
</dbReference>
<feature type="compositionally biased region" description="Basic and acidic residues" evidence="23">
    <location>
        <begin position="648"/>
        <end position="661"/>
    </location>
</feature>
<keyword evidence="13" id="KW-0269">Exonuclease</keyword>
<dbReference type="InterPro" id="IPR050410">
    <property type="entry name" value="CCR4/nocturin_mRNA_transcr"/>
</dbReference>
<reference evidence="25 26" key="1">
    <citation type="submission" date="2016-04" db="EMBL/GenBank/DDBJ databases">
        <title>Evolutionary innovation and constraint leading to complex multicellularity in the Ascomycota.</title>
        <authorList>
            <person name="Cisse O."/>
            <person name="Nguyen A."/>
            <person name="Hewitt D.A."/>
            <person name="Jedd G."/>
            <person name="Stajich J.E."/>
        </authorList>
    </citation>
    <scope>NUCLEOTIDE SEQUENCE [LARGE SCALE GENOMIC DNA]</scope>
    <source>
        <strain evidence="25 26">DAH-3</strain>
    </source>
</reference>
<dbReference type="CDD" id="cd09097">
    <property type="entry name" value="Deadenylase_CCR4"/>
    <property type="match status" value="1"/>
</dbReference>
<dbReference type="EMBL" id="LXFE01000587">
    <property type="protein sequence ID" value="OLL24883.1"/>
    <property type="molecule type" value="Genomic_DNA"/>
</dbReference>
<dbReference type="FunFam" id="3.60.10.10:FF:000037">
    <property type="entry name" value="Glucose-repressible alcohol dehydrogenase transcriptional effector"/>
    <property type="match status" value="1"/>
</dbReference>
<evidence type="ECO:0000256" key="10">
    <source>
        <dbReference type="ARBA" id="ARBA00022723"/>
    </source>
</evidence>
<evidence type="ECO:0000256" key="19">
    <source>
        <dbReference type="ARBA" id="ARBA00023475"/>
    </source>
</evidence>
<keyword evidence="26" id="KW-1185">Reference proteome</keyword>
<dbReference type="EC" id="3.1.13.4" evidence="6"/>
<comment type="cofactor">
    <cofactor evidence="2">
        <name>Mg(2+)</name>
        <dbReference type="ChEBI" id="CHEBI:18420"/>
    </cofactor>
</comment>
<dbReference type="InterPro" id="IPR005135">
    <property type="entry name" value="Endo/exonuclease/phosphatase"/>
</dbReference>
<dbReference type="GO" id="GO:0000076">
    <property type="term" value="P:DNA replication checkpoint signaling"/>
    <property type="evidence" value="ECO:0007669"/>
    <property type="project" value="EnsemblFungi"/>
</dbReference>
<dbReference type="SUPFAM" id="SSF52058">
    <property type="entry name" value="L domain-like"/>
    <property type="match status" value="1"/>
</dbReference>
<comment type="subcellular location">
    <subcellularLocation>
        <location evidence="4">Cytoplasm</location>
    </subcellularLocation>
    <subcellularLocation>
        <location evidence="3">Nucleus</location>
    </subcellularLocation>
</comment>
<evidence type="ECO:0000256" key="14">
    <source>
        <dbReference type="ARBA" id="ARBA00022842"/>
    </source>
</evidence>
<comment type="catalytic activity">
    <reaction evidence="1">
        <text>Exonucleolytic cleavage of poly(A) to 5'-AMP.</text>
        <dbReference type="EC" id="3.1.13.4"/>
    </reaction>
</comment>
<evidence type="ECO:0000313" key="26">
    <source>
        <dbReference type="Proteomes" id="UP000186594"/>
    </source>
</evidence>
<dbReference type="PROSITE" id="PS51450">
    <property type="entry name" value="LRR"/>
    <property type="match status" value="1"/>
</dbReference>
<dbReference type="GO" id="GO:0030015">
    <property type="term" value="C:CCR4-NOT core complex"/>
    <property type="evidence" value="ECO:0007669"/>
    <property type="project" value="EnsemblFungi"/>
</dbReference>
<dbReference type="InterPro" id="IPR032675">
    <property type="entry name" value="LRR_dom_sf"/>
</dbReference>
<keyword evidence="15" id="KW-0694">RNA-binding</keyword>
<dbReference type="PANTHER" id="PTHR12121">
    <property type="entry name" value="CARBON CATABOLITE REPRESSOR PROTEIN 4"/>
    <property type="match status" value="1"/>
</dbReference>
<dbReference type="InterPro" id="IPR001611">
    <property type="entry name" value="Leu-rich_rpt"/>
</dbReference>
<feature type="domain" description="Endonuclease/exonuclease/phosphatase" evidence="24">
    <location>
        <begin position="506"/>
        <end position="622"/>
    </location>
</feature>
<name>A0A1U7LQM4_NEOID</name>
<dbReference type="GO" id="GO:0003723">
    <property type="term" value="F:RNA binding"/>
    <property type="evidence" value="ECO:0007669"/>
    <property type="project" value="UniProtKB-KW"/>
</dbReference>
<evidence type="ECO:0000256" key="12">
    <source>
        <dbReference type="ARBA" id="ARBA00022801"/>
    </source>
</evidence>
<dbReference type="SUPFAM" id="SSF56219">
    <property type="entry name" value="DNase I-like"/>
    <property type="match status" value="1"/>
</dbReference>
<evidence type="ECO:0000256" key="7">
    <source>
        <dbReference type="ARBA" id="ARBA00022490"/>
    </source>
</evidence>
<dbReference type="OrthoDB" id="428734at2759"/>
<keyword evidence="9" id="KW-0540">Nuclease</keyword>
<evidence type="ECO:0000259" key="24">
    <source>
        <dbReference type="Pfam" id="PF03372"/>
    </source>
</evidence>
<evidence type="ECO:0000256" key="23">
    <source>
        <dbReference type="SAM" id="MobiDB-lite"/>
    </source>
</evidence>
<keyword evidence="18" id="KW-0539">Nucleus</keyword>
<feature type="region of interest" description="Disordered" evidence="23">
    <location>
        <begin position="635"/>
        <end position="661"/>
    </location>
</feature>
<dbReference type="GO" id="GO:0006368">
    <property type="term" value="P:transcription elongation by RNA polymerase II"/>
    <property type="evidence" value="ECO:0007669"/>
    <property type="project" value="EnsemblFungi"/>
</dbReference>
<dbReference type="Pfam" id="PF03372">
    <property type="entry name" value="Exo_endo_phos"/>
    <property type="match status" value="2"/>
</dbReference>
<proteinExistence type="inferred from homology"/>
<evidence type="ECO:0000256" key="21">
    <source>
        <dbReference type="ARBA" id="ARBA00031469"/>
    </source>
</evidence>
<dbReference type="STRING" id="1198029.A0A1U7LQM4"/>
<keyword evidence="11" id="KW-0677">Repeat</keyword>
<dbReference type="GO" id="GO:0007089">
    <property type="term" value="P:traversing start control point of mitotic cell cycle"/>
    <property type="evidence" value="ECO:0007669"/>
    <property type="project" value="EnsemblFungi"/>
</dbReference>
<evidence type="ECO:0000256" key="2">
    <source>
        <dbReference type="ARBA" id="ARBA00001946"/>
    </source>
</evidence>
<organism evidence="25 26">
    <name type="scientific">Neolecta irregularis (strain DAH-3)</name>
    <dbReference type="NCBI Taxonomy" id="1198029"/>
    <lineage>
        <taxon>Eukaryota</taxon>
        <taxon>Fungi</taxon>
        <taxon>Dikarya</taxon>
        <taxon>Ascomycota</taxon>
        <taxon>Taphrinomycotina</taxon>
        <taxon>Neolectales</taxon>
        <taxon>Neolectaceae</taxon>
        <taxon>Neolecta</taxon>
    </lineage>
</organism>
<feature type="region of interest" description="Disordered" evidence="23">
    <location>
        <begin position="1"/>
        <end position="30"/>
    </location>
</feature>
<dbReference type="OMA" id="PHYYARA"/>
<dbReference type="GO" id="GO:0000932">
    <property type="term" value="C:P-body"/>
    <property type="evidence" value="ECO:0007669"/>
    <property type="project" value="EnsemblFungi"/>
</dbReference>
<evidence type="ECO:0000256" key="18">
    <source>
        <dbReference type="ARBA" id="ARBA00023242"/>
    </source>
</evidence>
<accession>A0A1U7LQM4</accession>
<keyword evidence="10" id="KW-0479">Metal-binding</keyword>
<keyword evidence="14" id="KW-0460">Magnesium</keyword>
<dbReference type="SMART" id="SM00369">
    <property type="entry name" value="LRR_TYP"/>
    <property type="match status" value="3"/>
</dbReference>
<evidence type="ECO:0000256" key="8">
    <source>
        <dbReference type="ARBA" id="ARBA00022614"/>
    </source>
</evidence>
<evidence type="ECO:0000256" key="1">
    <source>
        <dbReference type="ARBA" id="ARBA00001663"/>
    </source>
</evidence>
<dbReference type="Proteomes" id="UP000186594">
    <property type="component" value="Unassembled WGS sequence"/>
</dbReference>
<evidence type="ECO:0000313" key="25">
    <source>
        <dbReference type="EMBL" id="OLL24883.1"/>
    </source>
</evidence>
<evidence type="ECO:0000256" key="3">
    <source>
        <dbReference type="ARBA" id="ARBA00004123"/>
    </source>
</evidence>
<feature type="compositionally biased region" description="Polar residues" evidence="23">
    <location>
        <begin position="91"/>
        <end position="112"/>
    </location>
</feature>
<comment type="caution">
    <text evidence="25">The sequence shown here is derived from an EMBL/GenBank/DDBJ whole genome shotgun (WGS) entry which is preliminary data.</text>
</comment>
<keyword evidence="16" id="KW-0805">Transcription regulation</keyword>
<evidence type="ECO:0000256" key="11">
    <source>
        <dbReference type="ARBA" id="ARBA00022737"/>
    </source>
</evidence>
<comment type="similarity">
    <text evidence="5">Belongs to the CCR4/nocturin family.</text>
</comment>
<dbReference type="GO" id="GO:0000289">
    <property type="term" value="P:nuclear-transcribed mRNA poly(A) tail shortening"/>
    <property type="evidence" value="ECO:0007669"/>
    <property type="project" value="EnsemblFungi"/>
</dbReference>
<evidence type="ECO:0000256" key="9">
    <source>
        <dbReference type="ARBA" id="ARBA00022722"/>
    </source>
</evidence>